<dbReference type="InterPro" id="IPR052063">
    <property type="entry name" value="Polysaccharide_Lyase_1"/>
</dbReference>
<dbReference type="InterPro" id="IPR003961">
    <property type="entry name" value="FN3_dom"/>
</dbReference>
<evidence type="ECO:0000313" key="7">
    <source>
        <dbReference type="Proteomes" id="UP000886881"/>
    </source>
</evidence>
<feature type="domain" description="Fibronectin type-III" evidence="5">
    <location>
        <begin position="31"/>
        <end position="124"/>
    </location>
</feature>
<dbReference type="InterPro" id="IPR036116">
    <property type="entry name" value="FN3_sf"/>
</dbReference>
<feature type="chain" id="PRO_5038888049" evidence="4">
    <location>
        <begin position="20"/>
        <end position="625"/>
    </location>
</feature>
<reference evidence="6" key="1">
    <citation type="submission" date="2020-10" db="EMBL/GenBank/DDBJ databases">
        <authorList>
            <person name="Gilroy R."/>
        </authorList>
    </citation>
    <scope>NUCLEOTIDE SEQUENCE</scope>
    <source>
        <strain evidence="6">ChiHecec2B26-709</strain>
    </source>
</reference>
<keyword evidence="1" id="KW-0479">Metal-binding</keyword>
<keyword evidence="2" id="KW-0325">Glycoprotein</keyword>
<reference evidence="6" key="2">
    <citation type="journal article" date="2021" name="PeerJ">
        <title>Extensive microbial diversity within the chicken gut microbiome revealed by metagenomics and culture.</title>
        <authorList>
            <person name="Gilroy R."/>
            <person name="Ravi A."/>
            <person name="Getino M."/>
            <person name="Pursley I."/>
            <person name="Horton D.L."/>
            <person name="Alikhan N.F."/>
            <person name="Baker D."/>
            <person name="Gharbi K."/>
            <person name="Hall N."/>
            <person name="Watson M."/>
            <person name="Adriaenssens E.M."/>
            <person name="Foster-Nyarko E."/>
            <person name="Jarju S."/>
            <person name="Secka A."/>
            <person name="Antonio M."/>
            <person name="Oren A."/>
            <person name="Chaudhuri R.R."/>
            <person name="La Ragione R."/>
            <person name="Hildebrand F."/>
            <person name="Pallen M.J."/>
        </authorList>
    </citation>
    <scope>NUCLEOTIDE SEQUENCE</scope>
    <source>
        <strain evidence="6">ChiHecec2B26-709</strain>
    </source>
</reference>
<dbReference type="PROSITE" id="PS50853">
    <property type="entry name" value="FN3"/>
    <property type="match status" value="1"/>
</dbReference>
<evidence type="ECO:0000259" key="5">
    <source>
        <dbReference type="PROSITE" id="PS50853"/>
    </source>
</evidence>
<evidence type="ECO:0000256" key="4">
    <source>
        <dbReference type="SAM" id="SignalP"/>
    </source>
</evidence>
<dbReference type="GO" id="GO:0046872">
    <property type="term" value="F:metal ion binding"/>
    <property type="evidence" value="ECO:0007669"/>
    <property type="project" value="UniProtKB-KW"/>
</dbReference>
<name>A0A9D1GPB5_9BACT</name>
<evidence type="ECO:0000256" key="1">
    <source>
        <dbReference type="ARBA" id="ARBA00022723"/>
    </source>
</evidence>
<organism evidence="6 7">
    <name type="scientific">Candidatus Cryptobacteroides merdipullorum</name>
    <dbReference type="NCBI Taxonomy" id="2840771"/>
    <lineage>
        <taxon>Bacteria</taxon>
        <taxon>Pseudomonadati</taxon>
        <taxon>Bacteroidota</taxon>
        <taxon>Bacteroidia</taxon>
        <taxon>Bacteroidales</taxon>
        <taxon>Candidatus Cryptobacteroides</taxon>
    </lineage>
</organism>
<dbReference type="PANTHER" id="PTHR42970:SF1">
    <property type="entry name" value="PECTATE LYASE C-RELATED"/>
    <property type="match status" value="1"/>
</dbReference>
<dbReference type="Gene3D" id="2.160.20.10">
    <property type="entry name" value="Single-stranded right-handed beta-helix, Pectin lyase-like"/>
    <property type="match status" value="1"/>
</dbReference>
<evidence type="ECO:0000313" key="6">
    <source>
        <dbReference type="EMBL" id="HIT47022.1"/>
    </source>
</evidence>
<keyword evidence="4" id="KW-0732">Signal</keyword>
<evidence type="ECO:0000256" key="3">
    <source>
        <dbReference type="SAM" id="MobiDB-lite"/>
    </source>
</evidence>
<accession>A0A9D1GPB5</accession>
<comment type="caution">
    <text evidence="6">The sequence shown here is derived from an EMBL/GenBank/DDBJ whole genome shotgun (WGS) entry which is preliminary data.</text>
</comment>
<dbReference type="InterPro" id="IPR012334">
    <property type="entry name" value="Pectin_lyas_fold"/>
</dbReference>
<dbReference type="PROSITE" id="PS51257">
    <property type="entry name" value="PROKAR_LIPOPROTEIN"/>
    <property type="match status" value="1"/>
</dbReference>
<feature type="region of interest" description="Disordered" evidence="3">
    <location>
        <begin position="107"/>
        <end position="140"/>
    </location>
</feature>
<feature type="signal peptide" evidence="4">
    <location>
        <begin position="1"/>
        <end position="19"/>
    </location>
</feature>
<dbReference type="SUPFAM" id="SSF51126">
    <property type="entry name" value="Pectin lyase-like"/>
    <property type="match status" value="1"/>
</dbReference>
<dbReference type="InterPro" id="IPR011050">
    <property type="entry name" value="Pectin_lyase_fold/virulence"/>
</dbReference>
<sequence>MKKLMICGAVVLAMLCACKKNIGPEPAPLAPPAEVWLSASGETSLTFSWSGVEDAVRYAVRLDRSDDGSNVAQTAENGTSHTFQGLETGVEYVFKVRAVASDDKLSSSYSEECRAVPGSSTPDPDPEPDDPDDDPDIPDDAYAQFRISSSEDAHGQALAFPGAEGGGMYTTGGRGGRVIHVTNLDDSGPGSLREAVNASGPRIVVFDVAGIIELKSKLRIKNGDLTVAGQTAPGDGICIKNYATVVEADNVIIRFMRFRLGDQGSNADDGEDAIWGRRQRDIIIDHCSMSWSIDECASFYGNSNFTMQWCIMTESLRHSVHGKGNHGYGGIWGGENASFHHNLLANHDSRNPRFDHPEIYENPSDPDRRGNVDYRNNAVYNWGSNSSYGGEGGHFNMVNNYYRQGPASRDREYFLDANGIYTSNGTDYGYPYLYMSGNYYVQYPDMTAEDGVYWHDHGTNTPPDPTRLLAELLPISGPDGQTVYTTTHSAQAAFDRICEVGGASLVRDEVDERACHDAETGTATFTDGGNGSTGGIIDTPSAVGGWPEYSAATENEANDKTDTDGDGMPDWFEERFGLDPDSSSDASTIDLDELGRYPNLEMYLHWLVRDVMAAGTEGGGYEALD</sequence>
<dbReference type="SMART" id="SM00060">
    <property type="entry name" value="FN3"/>
    <property type="match status" value="1"/>
</dbReference>
<dbReference type="CDD" id="cd00063">
    <property type="entry name" value="FN3"/>
    <property type="match status" value="1"/>
</dbReference>
<dbReference type="Pfam" id="PF00041">
    <property type="entry name" value="fn3"/>
    <property type="match status" value="1"/>
</dbReference>
<dbReference type="InterPro" id="IPR013783">
    <property type="entry name" value="Ig-like_fold"/>
</dbReference>
<dbReference type="EMBL" id="DVLC01000077">
    <property type="protein sequence ID" value="HIT47022.1"/>
    <property type="molecule type" value="Genomic_DNA"/>
</dbReference>
<dbReference type="Gene3D" id="2.60.40.10">
    <property type="entry name" value="Immunoglobulins"/>
    <property type="match status" value="1"/>
</dbReference>
<gene>
    <name evidence="6" type="ORF">IAC35_04095</name>
</gene>
<dbReference type="PANTHER" id="PTHR42970">
    <property type="entry name" value="PECTATE LYASE C-RELATED"/>
    <property type="match status" value="1"/>
</dbReference>
<proteinExistence type="predicted"/>
<dbReference type="AlphaFoldDB" id="A0A9D1GPB5"/>
<dbReference type="SUPFAM" id="SSF49265">
    <property type="entry name" value="Fibronectin type III"/>
    <property type="match status" value="1"/>
</dbReference>
<evidence type="ECO:0000256" key="2">
    <source>
        <dbReference type="ARBA" id="ARBA00023180"/>
    </source>
</evidence>
<protein>
    <submittedName>
        <fullName evidence="6">Fibronectin type III domain-containing protein</fullName>
    </submittedName>
</protein>
<dbReference type="Proteomes" id="UP000886881">
    <property type="component" value="Unassembled WGS sequence"/>
</dbReference>
<feature type="compositionally biased region" description="Acidic residues" evidence="3">
    <location>
        <begin position="124"/>
        <end position="139"/>
    </location>
</feature>